<name>A0A0D9XBY7_9ORYZ</name>
<feature type="repeat" description="ANK" evidence="1">
    <location>
        <begin position="176"/>
        <end position="208"/>
    </location>
</feature>
<keyword evidence="2" id="KW-1133">Transmembrane helix</keyword>
<feature type="repeat" description="ANK" evidence="1">
    <location>
        <begin position="143"/>
        <end position="175"/>
    </location>
</feature>
<dbReference type="eggNOG" id="KOG0504">
    <property type="taxonomic scope" value="Eukaryota"/>
</dbReference>
<dbReference type="Pfam" id="PF12796">
    <property type="entry name" value="Ank_2"/>
    <property type="match status" value="1"/>
</dbReference>
<dbReference type="PROSITE" id="PS50088">
    <property type="entry name" value="ANK_REPEAT"/>
    <property type="match status" value="3"/>
</dbReference>
<proteinExistence type="predicted"/>
<evidence type="ECO:0000256" key="1">
    <source>
        <dbReference type="PROSITE-ProRule" id="PRU00023"/>
    </source>
</evidence>
<reference evidence="3 4" key="1">
    <citation type="submission" date="2012-08" db="EMBL/GenBank/DDBJ databases">
        <title>Oryza genome evolution.</title>
        <authorList>
            <person name="Wing R.A."/>
        </authorList>
    </citation>
    <scope>NUCLEOTIDE SEQUENCE</scope>
</reference>
<feature type="transmembrane region" description="Helical" evidence="2">
    <location>
        <begin position="323"/>
        <end position="346"/>
    </location>
</feature>
<reference evidence="4" key="2">
    <citation type="submission" date="2013-12" db="EMBL/GenBank/DDBJ databases">
        <authorList>
            <person name="Yu Y."/>
            <person name="Lee S."/>
            <person name="de Baynast K."/>
            <person name="Wissotski M."/>
            <person name="Liu L."/>
            <person name="Talag J."/>
            <person name="Goicoechea J."/>
            <person name="Angelova A."/>
            <person name="Jetty R."/>
            <person name="Kudrna D."/>
            <person name="Golser W."/>
            <person name="Rivera L."/>
            <person name="Zhang J."/>
            <person name="Wing R."/>
        </authorList>
    </citation>
    <scope>NUCLEOTIDE SEQUENCE</scope>
</reference>
<dbReference type="InterPro" id="IPR002110">
    <property type="entry name" value="Ankyrin_rpt"/>
</dbReference>
<protein>
    <submittedName>
        <fullName evidence="3">Uncharacterized protein</fullName>
    </submittedName>
</protein>
<dbReference type="AlphaFoldDB" id="A0A0D9XBY7"/>
<evidence type="ECO:0000313" key="3">
    <source>
        <dbReference type="EnsemblPlants" id="LPERR09G02450.1"/>
    </source>
</evidence>
<organism evidence="3 4">
    <name type="scientific">Leersia perrieri</name>
    <dbReference type="NCBI Taxonomy" id="77586"/>
    <lineage>
        <taxon>Eukaryota</taxon>
        <taxon>Viridiplantae</taxon>
        <taxon>Streptophyta</taxon>
        <taxon>Embryophyta</taxon>
        <taxon>Tracheophyta</taxon>
        <taxon>Spermatophyta</taxon>
        <taxon>Magnoliopsida</taxon>
        <taxon>Liliopsida</taxon>
        <taxon>Poales</taxon>
        <taxon>Poaceae</taxon>
        <taxon>BOP clade</taxon>
        <taxon>Oryzoideae</taxon>
        <taxon>Oryzeae</taxon>
        <taxon>Oryzinae</taxon>
        <taxon>Leersia</taxon>
    </lineage>
</organism>
<keyword evidence="1" id="KW-0040">ANK repeat</keyword>
<dbReference type="Gramene" id="LPERR09G02450.1">
    <property type="protein sequence ID" value="LPERR09G02450.1"/>
    <property type="gene ID" value="LPERR09G02450"/>
</dbReference>
<dbReference type="HOGENOM" id="CLU_611628_0_0_1"/>
<dbReference type="STRING" id="77586.A0A0D9XBY7"/>
<dbReference type="PANTHER" id="PTHR46224">
    <property type="entry name" value="ANKYRIN REPEAT FAMILY PROTEIN"/>
    <property type="match status" value="1"/>
</dbReference>
<dbReference type="InterPro" id="IPR036770">
    <property type="entry name" value="Ankyrin_rpt-contain_sf"/>
</dbReference>
<dbReference type="SMART" id="SM00248">
    <property type="entry name" value="ANK"/>
    <property type="match status" value="5"/>
</dbReference>
<feature type="transmembrane region" description="Helical" evidence="2">
    <location>
        <begin position="401"/>
        <end position="421"/>
    </location>
</feature>
<keyword evidence="4" id="KW-1185">Reference proteome</keyword>
<sequence>MGCSLSSPRYAPHPSTSTGCDLDLSPLLVLTTPAARHLLNAAFDGDVARVKKWARRLTMSGKGLEAAAVAICDLARHGFLHFAAAMGQEKMCQLLIQHHKHGVNSSDRNGATPLIFAIKGMQSASVVSILLDSGADPNKADRSGLTALHIATEQDSHEIMEELLIRGAYVDPISQYGETPLHMAARNGNSRILKLLLEHNADFEQMARLLYTPLSVALFGRSSDCMKLLVEDGRTPIEIAAFEGSVDRINSGSMMRAVGNAAFWKKDYALASNLHMHDSFVSDEEKERDEKLMAHFHSMLSSLFSVIFPAMMALFVADTEVCAFVKTIMLTIFLMTGAIAIFGIIISTSIAERKWVPVASAITLYITLFSLGLFHFSLGLLYPKIQNLQSNVSFYEDGYSLLNIGVFIGSSTVIIFLWGFIHQTPEEAVTDKTCVIAVVKKDSVNIRK</sequence>
<dbReference type="PROSITE" id="PS50297">
    <property type="entry name" value="ANK_REP_REGION"/>
    <property type="match status" value="3"/>
</dbReference>
<dbReference type="InterPro" id="IPR051616">
    <property type="entry name" value="Cul2-RING_E3_ligase_SR"/>
</dbReference>
<dbReference type="Gene3D" id="1.25.40.20">
    <property type="entry name" value="Ankyrin repeat-containing domain"/>
    <property type="match status" value="1"/>
</dbReference>
<dbReference type="PANTHER" id="PTHR46224:SF22">
    <property type="match status" value="1"/>
</dbReference>
<dbReference type="EnsemblPlants" id="LPERR09G02450.1">
    <property type="protein sequence ID" value="LPERR09G02450.1"/>
    <property type="gene ID" value="LPERR09G02450"/>
</dbReference>
<evidence type="ECO:0000256" key="2">
    <source>
        <dbReference type="SAM" id="Phobius"/>
    </source>
</evidence>
<accession>A0A0D9XBY7</accession>
<dbReference type="SUPFAM" id="SSF48403">
    <property type="entry name" value="Ankyrin repeat"/>
    <property type="match status" value="1"/>
</dbReference>
<dbReference type="Proteomes" id="UP000032180">
    <property type="component" value="Chromosome 9"/>
</dbReference>
<keyword evidence="2" id="KW-0812">Transmembrane</keyword>
<feature type="transmembrane region" description="Helical" evidence="2">
    <location>
        <begin position="358"/>
        <end position="381"/>
    </location>
</feature>
<reference evidence="3" key="3">
    <citation type="submission" date="2015-04" db="UniProtKB">
        <authorList>
            <consortium name="EnsemblPlants"/>
        </authorList>
    </citation>
    <scope>IDENTIFICATION</scope>
</reference>
<keyword evidence="2" id="KW-0472">Membrane</keyword>
<evidence type="ECO:0000313" key="4">
    <source>
        <dbReference type="Proteomes" id="UP000032180"/>
    </source>
</evidence>
<feature type="repeat" description="ANK" evidence="1">
    <location>
        <begin position="109"/>
        <end position="142"/>
    </location>
</feature>
<feature type="transmembrane region" description="Helical" evidence="2">
    <location>
        <begin position="296"/>
        <end position="317"/>
    </location>
</feature>
<dbReference type="Pfam" id="PF13637">
    <property type="entry name" value="Ank_4"/>
    <property type="match status" value="1"/>
</dbReference>